<dbReference type="InParanoid" id="A0A1X7UD95"/>
<reference evidence="2" key="1">
    <citation type="submission" date="2017-05" db="UniProtKB">
        <authorList>
            <consortium name="EnsemblMetazoa"/>
        </authorList>
    </citation>
    <scope>IDENTIFICATION</scope>
</reference>
<organism evidence="2">
    <name type="scientific">Amphimedon queenslandica</name>
    <name type="common">Sponge</name>
    <dbReference type="NCBI Taxonomy" id="400682"/>
    <lineage>
        <taxon>Eukaryota</taxon>
        <taxon>Metazoa</taxon>
        <taxon>Porifera</taxon>
        <taxon>Demospongiae</taxon>
        <taxon>Heteroscleromorpha</taxon>
        <taxon>Haplosclerida</taxon>
        <taxon>Niphatidae</taxon>
        <taxon>Amphimedon</taxon>
    </lineage>
</organism>
<feature type="region of interest" description="Disordered" evidence="1">
    <location>
        <begin position="231"/>
        <end position="260"/>
    </location>
</feature>
<feature type="compositionally biased region" description="Basic and acidic residues" evidence="1">
    <location>
        <begin position="231"/>
        <end position="251"/>
    </location>
</feature>
<dbReference type="EnsemblMetazoa" id="Aqu2.1.25610_001">
    <property type="protein sequence ID" value="Aqu2.1.25610_001"/>
    <property type="gene ID" value="Aqu2.1.25610"/>
</dbReference>
<evidence type="ECO:0000313" key="2">
    <source>
        <dbReference type="EnsemblMetazoa" id="Aqu2.1.25610_001"/>
    </source>
</evidence>
<sequence length="294" mass="33913">MCSNKNYSFDDFLTQKPTSKELVEYIDFEKSWLSFRLVLAVRKQDLNEDIKALIPDKTIALLELLLNTPDLSRRKLLEDLRKCPNTEHVADNYEKNLMTIYEGTTRQCATESSTTQGISEYVGGKIRATPTESSKTQGISEFVIGKIEVTPRIDSKIVILEKMVFSLLEALQELKKAKKEESREKIQEMKQHLADKKLEQLSRSVSELQEQNKMHKARNKALMFENEKLESEIKKKERTPEQIESDSKVQHITESSSSKRHMEAKDEIFFENLTLKTLKSFVPSVLTDQSFVSV</sequence>
<evidence type="ECO:0000256" key="1">
    <source>
        <dbReference type="SAM" id="MobiDB-lite"/>
    </source>
</evidence>
<proteinExistence type="predicted"/>
<dbReference type="OrthoDB" id="120976at2759"/>
<protein>
    <submittedName>
        <fullName evidence="2">Uncharacterized protein</fullName>
    </submittedName>
</protein>
<name>A0A1X7UD95_AMPQE</name>
<accession>A0A1X7UD95</accession>
<dbReference type="AlphaFoldDB" id="A0A1X7UD95"/>